<organism evidence="2 3">
    <name type="scientific">Listeria riparia FSL S10-1204</name>
    <dbReference type="NCBI Taxonomy" id="1265816"/>
    <lineage>
        <taxon>Bacteria</taxon>
        <taxon>Bacillati</taxon>
        <taxon>Bacillota</taxon>
        <taxon>Bacilli</taxon>
        <taxon>Bacillales</taxon>
        <taxon>Listeriaceae</taxon>
        <taxon>Listeria</taxon>
    </lineage>
</organism>
<protein>
    <submittedName>
        <fullName evidence="2">Uncharacterized protein</fullName>
    </submittedName>
</protein>
<comment type="caution">
    <text evidence="2">The sequence shown here is derived from an EMBL/GenBank/DDBJ whole genome shotgun (WGS) entry which is preliminary data.</text>
</comment>
<keyword evidence="1" id="KW-0472">Membrane</keyword>
<keyword evidence="1" id="KW-1133">Transmembrane helix</keyword>
<name>W7D2H5_9LIST</name>
<sequence length="154" mass="17324">MEDWTESFFSGDACLFAGFGFSEDKATVMFLLVTSFPSWVARLIWCLASRASSSKTSQPPIKSKSGFLLRLLQFLSELGEPVRFFGLVQPHMPTPRKLRALRKNQKRIFTAAAPVFVGANGRVRLFGLSSKNSLQVFRLRGCNWGLFMINYCSV</sequence>
<feature type="transmembrane region" description="Helical" evidence="1">
    <location>
        <begin position="28"/>
        <end position="48"/>
    </location>
</feature>
<keyword evidence="1" id="KW-0812">Transmembrane</keyword>
<dbReference type="EMBL" id="AODL01000005">
    <property type="protein sequence ID" value="EUJ46149.1"/>
    <property type="molecule type" value="Genomic_DNA"/>
</dbReference>
<accession>W7D2H5</accession>
<keyword evidence="3" id="KW-1185">Reference proteome</keyword>
<dbReference type="Proteomes" id="UP000019248">
    <property type="component" value="Unassembled WGS sequence"/>
</dbReference>
<gene>
    <name evidence="2" type="ORF">PRIP_03993</name>
</gene>
<evidence type="ECO:0000256" key="1">
    <source>
        <dbReference type="SAM" id="Phobius"/>
    </source>
</evidence>
<evidence type="ECO:0000313" key="2">
    <source>
        <dbReference type="EMBL" id="EUJ46149.1"/>
    </source>
</evidence>
<proteinExistence type="predicted"/>
<evidence type="ECO:0000313" key="3">
    <source>
        <dbReference type="Proteomes" id="UP000019248"/>
    </source>
</evidence>
<dbReference type="AlphaFoldDB" id="W7D2H5"/>
<reference evidence="2 3" key="1">
    <citation type="journal article" date="2014" name="Int. J. Syst. Evol. Microbiol.">
        <title>Listeria floridensis sp. nov., Listeria aquatica sp. nov., Listeria cornellensis sp. nov., Listeria riparia sp. nov. and Listeria grandensis sp. nov., from agricultural and natural environments.</title>
        <authorList>
            <person name="den Bakker H.C."/>
            <person name="Warchocki S."/>
            <person name="Wright E.M."/>
            <person name="Allred A.F."/>
            <person name="Ahlstrom C."/>
            <person name="Manuel C.S."/>
            <person name="Stasiewicz M.J."/>
            <person name="Burrell A."/>
            <person name="Roof S."/>
            <person name="Strawn L."/>
            <person name="Fortes E.D."/>
            <person name="Nightingale K.K."/>
            <person name="Kephart D."/>
            <person name="Wiedmann M."/>
        </authorList>
    </citation>
    <scope>NUCLEOTIDE SEQUENCE [LARGE SCALE GENOMIC DNA]</scope>
    <source>
        <strain evidence="2 3">FSL S10-1204</strain>
    </source>
</reference>